<dbReference type="AlphaFoldDB" id="A0A834SG54"/>
<dbReference type="InterPro" id="IPR012337">
    <property type="entry name" value="RNaseH-like_sf"/>
</dbReference>
<dbReference type="GO" id="GO:0003676">
    <property type="term" value="F:nucleic acid binding"/>
    <property type="evidence" value="ECO:0007669"/>
    <property type="project" value="InterPro"/>
</dbReference>
<sequence length="159" mass="17316">MVDTCFNAFWESTTSASNVSRWVGWVKPVAGTIKINTDGSALGNPGRAGFGGVCRDKNGLWLRGFSGNIGQSTKMMAELAAIRAGLQIGGGMTADIQFMLRANPRWKITHVFREGNQCADFMAKLGSSNDEESVFWDNPPDVIALLLLANRISTLFLRE</sequence>
<evidence type="ECO:0000313" key="3">
    <source>
        <dbReference type="Proteomes" id="UP000634136"/>
    </source>
</evidence>
<organism evidence="2 3">
    <name type="scientific">Senna tora</name>
    <dbReference type="NCBI Taxonomy" id="362788"/>
    <lineage>
        <taxon>Eukaryota</taxon>
        <taxon>Viridiplantae</taxon>
        <taxon>Streptophyta</taxon>
        <taxon>Embryophyta</taxon>
        <taxon>Tracheophyta</taxon>
        <taxon>Spermatophyta</taxon>
        <taxon>Magnoliopsida</taxon>
        <taxon>eudicotyledons</taxon>
        <taxon>Gunneridae</taxon>
        <taxon>Pentapetalae</taxon>
        <taxon>rosids</taxon>
        <taxon>fabids</taxon>
        <taxon>Fabales</taxon>
        <taxon>Fabaceae</taxon>
        <taxon>Caesalpinioideae</taxon>
        <taxon>Cassia clade</taxon>
        <taxon>Senna</taxon>
    </lineage>
</organism>
<protein>
    <submittedName>
        <fullName evidence="2">Ribonuclease H</fullName>
    </submittedName>
</protein>
<dbReference type="Proteomes" id="UP000634136">
    <property type="component" value="Unassembled WGS sequence"/>
</dbReference>
<accession>A0A834SG54</accession>
<dbReference type="Gene3D" id="3.30.420.10">
    <property type="entry name" value="Ribonuclease H-like superfamily/Ribonuclease H"/>
    <property type="match status" value="1"/>
</dbReference>
<dbReference type="Pfam" id="PF13456">
    <property type="entry name" value="RVT_3"/>
    <property type="match status" value="1"/>
</dbReference>
<dbReference type="PANTHER" id="PTHR47723">
    <property type="entry name" value="OS05G0353850 PROTEIN"/>
    <property type="match status" value="1"/>
</dbReference>
<feature type="domain" description="RNase H type-1" evidence="1">
    <location>
        <begin position="36"/>
        <end position="88"/>
    </location>
</feature>
<dbReference type="InterPro" id="IPR036397">
    <property type="entry name" value="RNaseH_sf"/>
</dbReference>
<dbReference type="CDD" id="cd06222">
    <property type="entry name" value="RNase_H_like"/>
    <property type="match status" value="1"/>
</dbReference>
<dbReference type="GO" id="GO:0004523">
    <property type="term" value="F:RNA-DNA hybrid ribonuclease activity"/>
    <property type="evidence" value="ECO:0007669"/>
    <property type="project" value="InterPro"/>
</dbReference>
<keyword evidence="3" id="KW-1185">Reference proteome</keyword>
<dbReference type="PANTHER" id="PTHR47723:SF19">
    <property type="entry name" value="POLYNUCLEOTIDYL TRANSFERASE, RIBONUCLEASE H-LIKE SUPERFAMILY PROTEIN"/>
    <property type="match status" value="1"/>
</dbReference>
<dbReference type="EMBL" id="JAAIUW010000013">
    <property type="protein sequence ID" value="KAF7801643.1"/>
    <property type="molecule type" value="Genomic_DNA"/>
</dbReference>
<gene>
    <name evidence="2" type="ORF">G2W53_040754</name>
</gene>
<reference evidence="2" key="1">
    <citation type="submission" date="2020-09" db="EMBL/GenBank/DDBJ databases">
        <title>Genome-Enabled Discovery of Anthraquinone Biosynthesis in Senna tora.</title>
        <authorList>
            <person name="Kang S.-H."/>
            <person name="Pandey R.P."/>
            <person name="Lee C.-M."/>
            <person name="Sim J.-S."/>
            <person name="Jeong J.-T."/>
            <person name="Choi B.-S."/>
            <person name="Jung M."/>
            <person name="Ginzburg D."/>
            <person name="Zhao K."/>
            <person name="Won S.Y."/>
            <person name="Oh T.-J."/>
            <person name="Yu Y."/>
            <person name="Kim N.-H."/>
            <person name="Lee O.R."/>
            <person name="Lee T.-H."/>
            <person name="Bashyal P."/>
            <person name="Kim T.-S."/>
            <person name="Lee W.-H."/>
            <person name="Kawkins C."/>
            <person name="Kim C.-K."/>
            <person name="Kim J.S."/>
            <person name="Ahn B.O."/>
            <person name="Rhee S.Y."/>
            <person name="Sohng J.K."/>
        </authorList>
    </citation>
    <scope>NUCLEOTIDE SEQUENCE</scope>
    <source>
        <tissue evidence="2">Leaf</tissue>
    </source>
</reference>
<dbReference type="InterPro" id="IPR053151">
    <property type="entry name" value="RNase_H-like"/>
</dbReference>
<comment type="caution">
    <text evidence="2">The sequence shown here is derived from an EMBL/GenBank/DDBJ whole genome shotgun (WGS) entry which is preliminary data.</text>
</comment>
<dbReference type="OrthoDB" id="1906820at2759"/>
<dbReference type="InterPro" id="IPR002156">
    <property type="entry name" value="RNaseH_domain"/>
</dbReference>
<proteinExistence type="predicted"/>
<dbReference type="SUPFAM" id="SSF53098">
    <property type="entry name" value="Ribonuclease H-like"/>
    <property type="match status" value="1"/>
</dbReference>
<evidence type="ECO:0000259" key="1">
    <source>
        <dbReference type="Pfam" id="PF13456"/>
    </source>
</evidence>
<evidence type="ECO:0000313" key="2">
    <source>
        <dbReference type="EMBL" id="KAF7801643.1"/>
    </source>
</evidence>
<dbReference type="InterPro" id="IPR044730">
    <property type="entry name" value="RNase_H-like_dom_plant"/>
</dbReference>
<name>A0A834SG54_9FABA</name>